<dbReference type="Proteomes" id="UP000827232">
    <property type="component" value="Segment"/>
</dbReference>
<organism evidence="2 3">
    <name type="scientific">Halorubrum tailed virus 25</name>
    <dbReference type="NCBI Taxonomy" id="2878006"/>
    <lineage>
        <taxon>Viruses</taxon>
        <taxon>Duplodnaviria</taxon>
        <taxon>Heunggongvirae</taxon>
        <taxon>Uroviricota</taxon>
        <taxon>Caudoviricetes</taxon>
        <taxon>Thumleimavirales</taxon>
        <taxon>Hafunaviridae</taxon>
        <taxon>Laminvirus</taxon>
        <taxon>Laminvirus thailandense</taxon>
        <taxon>Laminvirus HRTV25</taxon>
    </lineage>
</organism>
<reference evidence="2" key="1">
    <citation type="submission" date="2021-05" db="EMBL/GenBank/DDBJ databases">
        <title>Diversity, taxonomy and evolution of archaeal viruses of the class Caudoviricetes.</title>
        <authorList>
            <person name="Liu Y."/>
            <person name="Demina T.A."/>
            <person name="Roux S."/>
            <person name="Aiewsakun P."/>
            <person name="Kazlauskas D."/>
            <person name="Simmonds P."/>
            <person name="Prangishvili D."/>
            <person name="Oksanen H.M."/>
            <person name="Krupovic M."/>
        </authorList>
    </citation>
    <scope>NUCLEOTIDE SEQUENCE</scope>
    <source>
        <strain evidence="2">HRTV-25/14</strain>
    </source>
</reference>
<evidence type="ECO:0000256" key="1">
    <source>
        <dbReference type="SAM" id="MobiDB-lite"/>
    </source>
</evidence>
<accession>A0AAE8XZS9</accession>
<proteinExistence type="predicted"/>
<name>A0AAE8XZS9_9CAUD</name>
<protein>
    <submittedName>
        <fullName evidence="2">Uncharacterized protein</fullName>
    </submittedName>
</protein>
<gene>
    <name evidence="2" type="ORF">HRTV-25_gp105</name>
</gene>
<keyword evidence="3" id="KW-1185">Reference proteome</keyword>
<dbReference type="EMBL" id="MZ334521">
    <property type="protein sequence ID" value="UBF22686.1"/>
    <property type="molecule type" value="Genomic_DNA"/>
</dbReference>
<evidence type="ECO:0000313" key="2">
    <source>
        <dbReference type="EMBL" id="UBF22686.1"/>
    </source>
</evidence>
<sequence>MGDSTKPESYNQTMSAVEFDPDDSTAIDLDDRNGYHDPDFEMNPELAYNIGWDEPESTEAEDEAQTEFEARLENPIIGDMITAEPDWYF</sequence>
<evidence type="ECO:0000313" key="3">
    <source>
        <dbReference type="Proteomes" id="UP000827232"/>
    </source>
</evidence>
<feature type="region of interest" description="Disordered" evidence="1">
    <location>
        <begin position="1"/>
        <end position="25"/>
    </location>
</feature>